<dbReference type="Proteomes" id="UP000772434">
    <property type="component" value="Unassembled WGS sequence"/>
</dbReference>
<dbReference type="AlphaFoldDB" id="A0A9P5PBR4"/>
<sequence>VNEEAMRVIQKDKKNSKFTAKHLNNRQGPFVAESIGYSHGGGQRQPSNTKHSARNLKVLTGILANPAIQRLSGLVNSAYKKFSPGMHEEYTKCNELHHQWKPSLRQNFKNSVFAATTINYGDENDQTVAGDHLDHGNYAPGGCTVSNVGNHDDTKGGEMVLWNLGVVLRFPAVTSIIINSAIVRHQNLPVQPGERRYSITQYSAGALFRYVFNGFRNDKDRL</sequence>
<reference evidence="1" key="1">
    <citation type="submission" date="2020-11" db="EMBL/GenBank/DDBJ databases">
        <authorList>
            <consortium name="DOE Joint Genome Institute"/>
            <person name="Ahrendt S."/>
            <person name="Riley R."/>
            <person name="Andreopoulos W."/>
            <person name="Labutti K."/>
            <person name="Pangilinan J."/>
            <person name="Ruiz-Duenas F.J."/>
            <person name="Barrasa J.M."/>
            <person name="Sanchez-Garcia M."/>
            <person name="Camarero S."/>
            <person name="Miyauchi S."/>
            <person name="Serrano A."/>
            <person name="Linde D."/>
            <person name="Babiker R."/>
            <person name="Drula E."/>
            <person name="Ayuso-Fernandez I."/>
            <person name="Pacheco R."/>
            <person name="Padilla G."/>
            <person name="Ferreira P."/>
            <person name="Barriuso J."/>
            <person name="Kellner H."/>
            <person name="Castanera R."/>
            <person name="Alfaro M."/>
            <person name="Ramirez L."/>
            <person name="Pisabarro A.G."/>
            <person name="Kuo A."/>
            <person name="Tritt A."/>
            <person name="Lipzen A."/>
            <person name="He G."/>
            <person name="Yan M."/>
            <person name="Ng V."/>
            <person name="Cullen D."/>
            <person name="Martin F."/>
            <person name="Rosso M.-N."/>
            <person name="Henrissat B."/>
            <person name="Hibbett D."/>
            <person name="Martinez A.T."/>
            <person name="Grigoriev I.V."/>
        </authorList>
    </citation>
    <scope>NUCLEOTIDE SEQUENCE</scope>
    <source>
        <strain evidence="1">AH 40177</strain>
    </source>
</reference>
<evidence type="ECO:0000313" key="2">
    <source>
        <dbReference type="Proteomes" id="UP000772434"/>
    </source>
</evidence>
<dbReference type="Gene3D" id="3.60.130.30">
    <property type="match status" value="1"/>
</dbReference>
<keyword evidence="2" id="KW-1185">Reference proteome</keyword>
<accession>A0A9P5PBR4</accession>
<protein>
    <submittedName>
        <fullName evidence="1">Uncharacterized protein</fullName>
    </submittedName>
</protein>
<gene>
    <name evidence="1" type="ORF">BDP27DRAFT_1171801</name>
</gene>
<comment type="caution">
    <text evidence="1">The sequence shown here is derived from an EMBL/GenBank/DDBJ whole genome shotgun (WGS) entry which is preliminary data.</text>
</comment>
<name>A0A9P5PBR4_9AGAR</name>
<organism evidence="1 2">
    <name type="scientific">Rhodocollybia butyracea</name>
    <dbReference type="NCBI Taxonomy" id="206335"/>
    <lineage>
        <taxon>Eukaryota</taxon>
        <taxon>Fungi</taxon>
        <taxon>Dikarya</taxon>
        <taxon>Basidiomycota</taxon>
        <taxon>Agaricomycotina</taxon>
        <taxon>Agaricomycetes</taxon>
        <taxon>Agaricomycetidae</taxon>
        <taxon>Agaricales</taxon>
        <taxon>Marasmiineae</taxon>
        <taxon>Omphalotaceae</taxon>
        <taxon>Rhodocollybia</taxon>
    </lineage>
</organism>
<dbReference type="EMBL" id="JADNRY010000243">
    <property type="protein sequence ID" value="KAF9060459.1"/>
    <property type="molecule type" value="Genomic_DNA"/>
</dbReference>
<feature type="non-terminal residue" evidence="1">
    <location>
        <position position="1"/>
    </location>
</feature>
<dbReference type="OrthoDB" id="3245313at2759"/>
<proteinExistence type="predicted"/>
<evidence type="ECO:0000313" key="1">
    <source>
        <dbReference type="EMBL" id="KAF9060459.1"/>
    </source>
</evidence>
<feature type="non-terminal residue" evidence="1">
    <location>
        <position position="222"/>
    </location>
</feature>